<feature type="domain" description="FAD-binding" evidence="2">
    <location>
        <begin position="2"/>
        <end position="344"/>
    </location>
</feature>
<dbReference type="InterPro" id="IPR002938">
    <property type="entry name" value="FAD-bd"/>
</dbReference>
<evidence type="ECO:0000313" key="3">
    <source>
        <dbReference type="EMBL" id="QBZ89188.1"/>
    </source>
</evidence>
<dbReference type="KEGG" id="pvk:EPZ47_10835"/>
<reference evidence="3 4" key="1">
    <citation type="journal article" date="2019" name="Front. Microbiol.">
        <title>In silico and Genetic Analyses of Cyclic Lipopeptide Synthetic Gene Clusters in Pseudomonas sp. 11K1.</title>
        <authorList>
            <person name="Zhao H."/>
            <person name="Liu Y.P."/>
            <person name="Zhang L.Q."/>
        </authorList>
    </citation>
    <scope>NUCLEOTIDE SEQUENCE [LARGE SCALE GENOMIC DNA]</scope>
    <source>
        <strain evidence="3 4">11K1</strain>
    </source>
</reference>
<dbReference type="OrthoDB" id="8672648at2"/>
<evidence type="ECO:0000256" key="1">
    <source>
        <dbReference type="ARBA" id="ARBA00023002"/>
    </source>
</evidence>
<name>A0A4P7PEX3_9PSED</name>
<dbReference type="PRINTS" id="PR00420">
    <property type="entry name" value="RNGMNOXGNASE"/>
</dbReference>
<evidence type="ECO:0000313" key="4">
    <source>
        <dbReference type="Proteomes" id="UP000296468"/>
    </source>
</evidence>
<dbReference type="Gene3D" id="3.30.70.2450">
    <property type="match status" value="1"/>
</dbReference>
<dbReference type="Pfam" id="PF01494">
    <property type="entry name" value="FAD_binding_3"/>
    <property type="match status" value="1"/>
</dbReference>
<dbReference type="GO" id="GO:0019622">
    <property type="term" value="P:3-(3-hydroxy)phenylpropionate catabolic process"/>
    <property type="evidence" value="ECO:0007669"/>
    <property type="project" value="TreeGrafter"/>
</dbReference>
<dbReference type="EMBL" id="CP035088">
    <property type="protein sequence ID" value="QBZ89188.1"/>
    <property type="molecule type" value="Genomic_DNA"/>
</dbReference>
<dbReference type="InterPro" id="IPR036188">
    <property type="entry name" value="FAD/NAD-bd_sf"/>
</dbReference>
<dbReference type="SUPFAM" id="SSF51905">
    <property type="entry name" value="FAD/NAD(P)-binding domain"/>
    <property type="match status" value="1"/>
</dbReference>
<evidence type="ECO:0000259" key="2">
    <source>
        <dbReference type="Pfam" id="PF01494"/>
    </source>
</evidence>
<organism evidence="3 4">
    <name type="scientific">Pseudomonas viciae</name>
    <dbReference type="NCBI Taxonomy" id="2505979"/>
    <lineage>
        <taxon>Bacteria</taxon>
        <taxon>Pseudomonadati</taxon>
        <taxon>Pseudomonadota</taxon>
        <taxon>Gammaproteobacteria</taxon>
        <taxon>Pseudomonadales</taxon>
        <taxon>Pseudomonadaceae</taxon>
        <taxon>Pseudomonas</taxon>
    </lineage>
</organism>
<dbReference type="GO" id="GO:0071949">
    <property type="term" value="F:FAD binding"/>
    <property type="evidence" value="ECO:0007669"/>
    <property type="project" value="InterPro"/>
</dbReference>
<dbReference type="AlphaFoldDB" id="A0A4P7PEX3"/>
<dbReference type="NCBIfam" id="NF004829">
    <property type="entry name" value="PRK06183.1-3"/>
    <property type="match status" value="1"/>
</dbReference>
<dbReference type="RefSeq" id="WP_135844754.1">
    <property type="nucleotide sequence ID" value="NZ_CP035088.1"/>
</dbReference>
<dbReference type="PANTHER" id="PTHR43476">
    <property type="entry name" value="3-(3-HYDROXY-PHENYL)PROPIONATE/3-HYDROXYCINNAMIC ACID HYDROXYLASE"/>
    <property type="match status" value="1"/>
</dbReference>
<dbReference type="Gene3D" id="3.50.50.60">
    <property type="entry name" value="FAD/NAD(P)-binding domain"/>
    <property type="match status" value="1"/>
</dbReference>
<keyword evidence="1" id="KW-0560">Oxidoreductase</keyword>
<dbReference type="GO" id="GO:0008688">
    <property type="term" value="F:3-(3-hydroxyphenyl)propionate hydroxylase activity"/>
    <property type="evidence" value="ECO:0007669"/>
    <property type="project" value="TreeGrafter"/>
</dbReference>
<proteinExistence type="predicted"/>
<dbReference type="InterPro" id="IPR050631">
    <property type="entry name" value="PheA/TfdB_FAD_monoxygenase"/>
</dbReference>
<sequence length="548" mass="60363">MDYDVIIVGMGPVGALCANLAGMWGLDALVVDKTETVYTNPRAMGFDHEVMRVFGNIGLANEIAEHVMPYRPSEYRTTGSRLIKRIDAAKPPFALGWAPNYVFSQPPVERALRGKIADLKSVTVELGSEVLSVDSTGSQAHVRIQAKDGIERTVTAEYVLACDGGTSPIRTRLGLKMEDLAFDEPWLVVDVILNDGAGEHLPKTNVQFCELARPCTFVVGPGRHRRWEFMINPDEQPSEISQPEAIKKLIARWLPEGDYQLWRASAYRFHALILEQWKADRVFFLGDAAHMTPPFLAQGMCQGIRDALNLVWKLALVKGGLAAPAFLNTYQTERIPHVRQTTMAAKEFGGVICERDSEKAAIRDARLIQQMTENPDGIIRQSLIPGLSQGFVAQVAPAGELFPQPMVINHAGKQALLDEFTGQSFRVVIAPGFDASALLRCLHSSQSLKGLPIHVVRLVSAQQPGTRTADDYQEVDGVLAQWLERRGCNVVIVRPDHYVYGGAVTVAWAMELLEGMELALWCKEPEQAAQGHGGTCDTTLRFAQALSQ</sequence>
<dbReference type="PANTHER" id="PTHR43476:SF3">
    <property type="entry name" value="FAD-BINDING MONOOXYGENASE"/>
    <property type="match status" value="1"/>
</dbReference>
<gene>
    <name evidence="3" type="ORF">EPZ47_10835</name>
</gene>
<dbReference type="Proteomes" id="UP000296468">
    <property type="component" value="Chromosome"/>
</dbReference>
<accession>A0A4P7PEX3</accession>
<protein>
    <submittedName>
        <fullName evidence="3">Bifunctional 3-(3-hydroxy-phenyl)propionate/3-hydroxycinnamic acid hydroxylase</fullName>
    </submittedName>
</protein>